<dbReference type="PANTHER" id="PTHR24148">
    <property type="entry name" value="ANKYRIN REPEAT DOMAIN-CONTAINING PROTEIN 39 HOMOLOG-RELATED"/>
    <property type="match status" value="1"/>
</dbReference>
<dbReference type="Pfam" id="PF06985">
    <property type="entry name" value="HET"/>
    <property type="match status" value="1"/>
</dbReference>
<dbReference type="EMBL" id="VIGI01000011">
    <property type="protein sequence ID" value="KAB8293883.1"/>
    <property type="molecule type" value="Genomic_DNA"/>
</dbReference>
<dbReference type="InterPro" id="IPR010730">
    <property type="entry name" value="HET"/>
</dbReference>
<evidence type="ECO:0000259" key="1">
    <source>
        <dbReference type="Pfam" id="PF06985"/>
    </source>
</evidence>
<dbReference type="AlphaFoldDB" id="A0A5N6JXK2"/>
<dbReference type="PANTHER" id="PTHR24148:SF73">
    <property type="entry name" value="HET DOMAIN PROTEIN (AFU_ORTHOLOGUE AFUA_8G01020)"/>
    <property type="match status" value="1"/>
</dbReference>
<accession>A0A5N6JXK2</accession>
<sequence length="635" mass="72655">MDTPIYRPLNNTIQEIRVLRILNGITRRFDEPLACSFEYISLTDDPSFAALSYTWGDMFYDSGYSPGKVIFNDTLGASPSVPISIDGLPVRIGENLLNALQYFRSEAAFKPIQWSSAKEPRFSSETRLWVDALCINQEDLTERSQQVSEMHEIYRKASRILVWPGVPRLDGQRELAAFIDSFEEEPWNTAQMLLRPHNRRLISALHNPGFDKCWEALEEIYKARYWNRLWIVQEVLSNSETWVYIGKELIQLLPLLTIGLALQYLEDREIEILPPYTKSIVESVRIPPNLPLLDGKLHFSDPEAKPMELLELLQTFRKFECRDPRDKVYALAGLSAPHSKELVIDYSKELSQVHRDAARLIIETTQRLEIICTHEKSGCNCPQGSHDKPSSIPTWVPNWSCIQEGTALRPGLLRGPTAYQLDRWNASGDTSANAHISDDGSVLKCKGILLGTITQIVRPVTDYGPQDFHNILQLICNPTTEDINSLNQGALFIALRETLLKTAYIDEPVSRDLPPPTFLKICQLFLTQFPALHKGDMELVYTLCYYLKMAMEDRYFYTGTMGEKRGRQRVMGVTFVFSREDDVLAVLYGCRWPVLLRRRREEGDRFVVLGEVYVHGFMNGEALELGEGERTFEIC</sequence>
<evidence type="ECO:0000313" key="2">
    <source>
        <dbReference type="EMBL" id="KAB8293883.1"/>
    </source>
</evidence>
<name>A0A5N6JXK2_MONLA</name>
<comment type="caution">
    <text evidence="2">The sequence shown here is derived from an EMBL/GenBank/DDBJ whole genome shotgun (WGS) entry which is preliminary data.</text>
</comment>
<reference evidence="2 3" key="1">
    <citation type="submission" date="2019-06" db="EMBL/GenBank/DDBJ databases">
        <title>Genome Sequence of the Brown Rot Fungal Pathogen Monilinia laxa.</title>
        <authorList>
            <person name="De Miccolis Angelini R.M."/>
            <person name="Landi L."/>
            <person name="Abate D."/>
            <person name="Pollastro S."/>
            <person name="Romanazzi G."/>
            <person name="Faretra F."/>
        </authorList>
    </citation>
    <scope>NUCLEOTIDE SEQUENCE [LARGE SCALE GENOMIC DNA]</scope>
    <source>
        <strain evidence="2 3">Mlax316</strain>
    </source>
</reference>
<feature type="domain" description="Heterokaryon incompatibility" evidence="1">
    <location>
        <begin position="48"/>
        <end position="234"/>
    </location>
</feature>
<protein>
    <recommendedName>
        <fullName evidence="1">Heterokaryon incompatibility domain-containing protein</fullName>
    </recommendedName>
</protein>
<organism evidence="2 3">
    <name type="scientific">Monilinia laxa</name>
    <name type="common">Brown rot fungus</name>
    <name type="synonym">Sclerotinia laxa</name>
    <dbReference type="NCBI Taxonomy" id="61186"/>
    <lineage>
        <taxon>Eukaryota</taxon>
        <taxon>Fungi</taxon>
        <taxon>Dikarya</taxon>
        <taxon>Ascomycota</taxon>
        <taxon>Pezizomycotina</taxon>
        <taxon>Leotiomycetes</taxon>
        <taxon>Helotiales</taxon>
        <taxon>Sclerotiniaceae</taxon>
        <taxon>Monilinia</taxon>
    </lineage>
</organism>
<dbReference type="InterPro" id="IPR052895">
    <property type="entry name" value="HetReg/Transcr_Mod"/>
</dbReference>
<evidence type="ECO:0000313" key="3">
    <source>
        <dbReference type="Proteomes" id="UP000326757"/>
    </source>
</evidence>
<keyword evidence="3" id="KW-1185">Reference proteome</keyword>
<dbReference type="OrthoDB" id="3557394at2759"/>
<gene>
    <name evidence="2" type="ORF">EYC80_009361</name>
</gene>
<dbReference type="Proteomes" id="UP000326757">
    <property type="component" value="Unassembled WGS sequence"/>
</dbReference>
<proteinExistence type="predicted"/>